<feature type="signal peptide" evidence="1">
    <location>
        <begin position="1"/>
        <end position="20"/>
    </location>
</feature>
<keyword evidence="4" id="KW-1185">Reference proteome</keyword>
<evidence type="ECO:0000313" key="3">
    <source>
        <dbReference type="EMBL" id="KAJ3131394.1"/>
    </source>
</evidence>
<dbReference type="InterPro" id="IPR052766">
    <property type="entry name" value="S41A_metabolite_peptidase"/>
</dbReference>
<dbReference type="InterPro" id="IPR029045">
    <property type="entry name" value="ClpP/crotonase-like_dom_sf"/>
</dbReference>
<dbReference type="Pfam" id="PF23658">
    <property type="entry name" value="PDZ_CPAF_rel"/>
    <property type="match status" value="1"/>
</dbReference>
<evidence type="ECO:0000259" key="2">
    <source>
        <dbReference type="Pfam" id="PF23658"/>
    </source>
</evidence>
<dbReference type="EMBL" id="JADGJH010000298">
    <property type="protein sequence ID" value="KAJ3131394.1"/>
    <property type="molecule type" value="Genomic_DNA"/>
</dbReference>
<dbReference type="Gene3D" id="3.90.226.10">
    <property type="entry name" value="2-enoyl-CoA Hydratase, Chain A, domain 1"/>
    <property type="match status" value="1"/>
</dbReference>
<sequence>MNWCIVSYLLYLALTSIISAETTVDACAKLVTGNSTAGLPSFVNTVDDVEACFNLFPVTVADKKAQIDALKGYFNLYPYLDIAANVSTPYYPLKVDLFASLNAIVTNENITTERQMQLAISDVLNTLQDGHIEYTPQCFDLLPYMQPIRLVPQVSKTQTELFVHSFIQFENKTHNYLYNNIWTDLTNSSNLIGAKVMKINGQDSVDFVQAYADRYYGLARAPETRFNTMFPSYNNLGDQSLLNFATSPQDTLTFELILMDGSSSNISVSWVAIWSTQLSSSFSSSETYYQTFCTSLVASRDNTRFSRREKNLQKPTSSFQLDVLQNLTVNNGYQIIKYADFSTFAILDDNVTGVWLLPTWWYVGGTNTEIFEFIATITSGLQSLQDAGAQKLIIDFTGNTGGLIEIGWLIANYLFAGVDLQSNLYTARLPDSLSKLFTDVPSIILDNGVIDKLPNNVTISEVSQVISPGVYISGYLQKFTNELILGVDPFAGIVNGTLTRNYPFAESTGLLLYSWAPENVVIVSNGLCGSTCAQFVSYIRDQVPVVRTVTYGGGKTRTIPGILNFDPTAYAAGAVQDFESLSTYFTYIPAPPAGVPDEDLIPVPFPFPTYGQIPFFTSFSPYGKHPEMPIEWDINPSECFLEDVLITDPAKIWMAVMASDCAPGKVSSTATGTSFNSVSKSASTARTSYTTNSFLATIESVHATTESTASNSVRSGIYSVETTGIQAENSTNNGYAVAQKTANLYSAAESVFVPFAAFFLFSVAF</sequence>
<reference evidence="3" key="1">
    <citation type="submission" date="2020-05" db="EMBL/GenBank/DDBJ databases">
        <title>Phylogenomic resolution of chytrid fungi.</title>
        <authorList>
            <person name="Stajich J.E."/>
            <person name="Amses K."/>
            <person name="Simmons R."/>
            <person name="Seto K."/>
            <person name="Myers J."/>
            <person name="Bonds A."/>
            <person name="Quandt C.A."/>
            <person name="Barry K."/>
            <person name="Liu P."/>
            <person name="Grigoriev I."/>
            <person name="Longcore J.E."/>
            <person name="James T.Y."/>
        </authorList>
    </citation>
    <scope>NUCLEOTIDE SEQUENCE</scope>
    <source>
        <strain evidence="3">JEL0513</strain>
    </source>
</reference>
<dbReference type="AlphaFoldDB" id="A0AAD5XIK6"/>
<keyword evidence="1" id="KW-0732">Signal</keyword>
<protein>
    <recommendedName>
        <fullName evidence="2">CPAF-like PDZ domain-containing protein</fullName>
    </recommendedName>
</protein>
<feature type="domain" description="CPAF-like PDZ" evidence="2">
    <location>
        <begin position="182"/>
        <end position="274"/>
    </location>
</feature>
<comment type="caution">
    <text evidence="3">The sequence shown here is derived from an EMBL/GenBank/DDBJ whole genome shotgun (WGS) entry which is preliminary data.</text>
</comment>
<dbReference type="PANTHER" id="PTHR37049:SF4">
    <property type="entry name" value="RHODANESE DOMAIN-CONTAINING PROTEIN"/>
    <property type="match status" value="1"/>
</dbReference>
<accession>A0AAD5XIK6</accession>
<dbReference type="PANTHER" id="PTHR37049">
    <property type="entry name" value="PEPTIDASE S41 FAMILY PROTEIN"/>
    <property type="match status" value="1"/>
</dbReference>
<proteinExistence type="predicted"/>
<evidence type="ECO:0000313" key="4">
    <source>
        <dbReference type="Proteomes" id="UP001211907"/>
    </source>
</evidence>
<gene>
    <name evidence="3" type="ORF">HK100_006414</name>
</gene>
<dbReference type="SUPFAM" id="SSF52096">
    <property type="entry name" value="ClpP/crotonase"/>
    <property type="match status" value="1"/>
</dbReference>
<dbReference type="InterPro" id="IPR056186">
    <property type="entry name" value="PDZ_CPAF-rel"/>
</dbReference>
<evidence type="ECO:0000256" key="1">
    <source>
        <dbReference type="SAM" id="SignalP"/>
    </source>
</evidence>
<name>A0AAD5XIK6_9FUNG</name>
<organism evidence="3 4">
    <name type="scientific">Physocladia obscura</name>
    <dbReference type="NCBI Taxonomy" id="109957"/>
    <lineage>
        <taxon>Eukaryota</taxon>
        <taxon>Fungi</taxon>
        <taxon>Fungi incertae sedis</taxon>
        <taxon>Chytridiomycota</taxon>
        <taxon>Chytridiomycota incertae sedis</taxon>
        <taxon>Chytridiomycetes</taxon>
        <taxon>Chytridiales</taxon>
        <taxon>Chytriomycetaceae</taxon>
        <taxon>Physocladia</taxon>
    </lineage>
</organism>
<feature type="chain" id="PRO_5041994120" description="CPAF-like PDZ domain-containing protein" evidence="1">
    <location>
        <begin position="21"/>
        <end position="765"/>
    </location>
</feature>
<dbReference type="Proteomes" id="UP001211907">
    <property type="component" value="Unassembled WGS sequence"/>
</dbReference>